<dbReference type="EMBL" id="JABBCQ020000010">
    <property type="protein sequence ID" value="MBI1625377.1"/>
    <property type="molecule type" value="Genomic_DNA"/>
</dbReference>
<name>A0A843BDF9_9BURK</name>
<evidence type="ECO:0000313" key="1">
    <source>
        <dbReference type="EMBL" id="MBI1625377.1"/>
    </source>
</evidence>
<sequence>MSKSQKPTPMPSAVQAGAIDAFTEWRQSKKFVVGGPLLSRKGLKASARALRQRIAPETVKGCVTRRASMAGLAALLWSAAMPVKAQQIVVVNGVELVFLSDELQPLVLDLTALALPQQRSLAGLAEKTLSAEQLSQVLELWRRGRRGMAG</sequence>
<keyword evidence="2" id="KW-1185">Reference proteome</keyword>
<dbReference type="RefSeq" id="WP_198460539.1">
    <property type="nucleotide sequence ID" value="NZ_JABBCQ020000010.1"/>
</dbReference>
<accession>A0A843BDF9</accession>
<evidence type="ECO:0000313" key="2">
    <source>
        <dbReference type="Proteomes" id="UP000530032"/>
    </source>
</evidence>
<reference evidence="1" key="1">
    <citation type="submission" date="2020-12" db="EMBL/GenBank/DDBJ databases">
        <title>Comamonas sp. nov., isolated from stream water.</title>
        <authorList>
            <person name="Park K.-H."/>
        </authorList>
    </citation>
    <scope>NUCLEOTIDE SEQUENCE</scope>
    <source>
        <strain evidence="1">EJ-4</strain>
    </source>
</reference>
<dbReference type="AlphaFoldDB" id="A0A843BDF9"/>
<comment type="caution">
    <text evidence="1">The sequence shown here is derived from an EMBL/GenBank/DDBJ whole genome shotgun (WGS) entry which is preliminary data.</text>
</comment>
<organism evidence="1 2">
    <name type="scientific">Comamonas suwonensis</name>
    <dbReference type="NCBI Taxonomy" id="2606214"/>
    <lineage>
        <taxon>Bacteria</taxon>
        <taxon>Pseudomonadati</taxon>
        <taxon>Pseudomonadota</taxon>
        <taxon>Betaproteobacteria</taxon>
        <taxon>Burkholderiales</taxon>
        <taxon>Comamonadaceae</taxon>
        <taxon>Comamonas</taxon>
    </lineage>
</organism>
<gene>
    <name evidence="1" type="ORF">HF327_012810</name>
</gene>
<protein>
    <submittedName>
        <fullName evidence="1">Uncharacterized protein</fullName>
    </submittedName>
</protein>
<dbReference type="Proteomes" id="UP000530032">
    <property type="component" value="Unassembled WGS sequence"/>
</dbReference>
<proteinExistence type="predicted"/>